<accession>A0ABR4A2M1</accession>
<dbReference type="SUPFAM" id="SSF53720">
    <property type="entry name" value="ALDH-like"/>
    <property type="match status" value="1"/>
</dbReference>
<feature type="domain" description="Phosphoribosyl-AMP cyclohydrolase" evidence="24">
    <location>
        <begin position="240"/>
        <end position="311"/>
    </location>
</feature>
<dbReference type="CDD" id="cd06572">
    <property type="entry name" value="Histidinol_dh"/>
    <property type="match status" value="1"/>
</dbReference>
<dbReference type="CDD" id="cd11546">
    <property type="entry name" value="NTP-PPase_His4"/>
    <property type="match status" value="1"/>
</dbReference>
<dbReference type="Gene3D" id="1.10.287.1080">
    <property type="entry name" value="MazG-like"/>
    <property type="match status" value="1"/>
</dbReference>
<dbReference type="EMBL" id="JBEFKJ010000026">
    <property type="protein sequence ID" value="KAL2039273.1"/>
    <property type="molecule type" value="Genomic_DNA"/>
</dbReference>
<dbReference type="Pfam" id="PF01502">
    <property type="entry name" value="PRA-CH"/>
    <property type="match status" value="1"/>
</dbReference>
<dbReference type="PANTHER" id="PTHR21256">
    <property type="entry name" value="HISTIDINOL DEHYDROGENASE HDH"/>
    <property type="match status" value="1"/>
</dbReference>
<evidence type="ECO:0000256" key="18">
    <source>
        <dbReference type="ARBA" id="ARBA00023002"/>
    </source>
</evidence>
<gene>
    <name evidence="25" type="ORF">N7G274_007941</name>
</gene>
<evidence type="ECO:0000256" key="20">
    <source>
        <dbReference type="ARBA" id="ARBA00023102"/>
    </source>
</evidence>
<comment type="pathway">
    <text evidence="6">Amino-acid biosynthesis; L-histidine biosynthesis; L-histidine from 5-phospho-alpha-D-ribose 1-diphosphate: step 2/9.</text>
</comment>
<evidence type="ECO:0000256" key="1">
    <source>
        <dbReference type="ARBA" id="ARBA00000024"/>
    </source>
</evidence>
<dbReference type="InterPro" id="IPR038019">
    <property type="entry name" value="PRib_AMP_CycHydrolase_sf"/>
</dbReference>
<keyword evidence="21" id="KW-0511">Multifunctional enzyme</keyword>
<evidence type="ECO:0000256" key="10">
    <source>
        <dbReference type="ARBA" id="ARBA00012965"/>
    </source>
</evidence>
<keyword evidence="12" id="KW-0028">Amino-acid biosynthesis</keyword>
<comment type="catalytic activity">
    <reaction evidence="2">
        <text>1-(5-phospho-beta-D-ribosyl)-ATP + H2O = 1-(5-phospho-beta-D-ribosyl)-5'-AMP + diphosphate + H(+)</text>
        <dbReference type="Rhea" id="RHEA:22828"/>
        <dbReference type="ChEBI" id="CHEBI:15377"/>
        <dbReference type="ChEBI" id="CHEBI:15378"/>
        <dbReference type="ChEBI" id="CHEBI:33019"/>
        <dbReference type="ChEBI" id="CHEBI:59457"/>
        <dbReference type="ChEBI" id="CHEBI:73183"/>
        <dbReference type="EC" id="3.6.1.31"/>
    </reaction>
</comment>
<protein>
    <recommendedName>
        <fullName evidence="11">Histidine biosynthesis trifunctional protein</fullName>
        <ecNumber evidence="10">1.1.1.23</ecNumber>
        <ecNumber evidence="9">3.5.4.19</ecNumber>
        <ecNumber evidence="8">3.6.1.31</ecNumber>
    </recommendedName>
</protein>
<comment type="pathway">
    <text evidence="4">Amino-acid biosynthesis; L-histidine biosynthesis; L-histidine from 5-phospho-alpha-D-ribose 1-diphosphate: step 9/9.</text>
</comment>
<evidence type="ECO:0000256" key="4">
    <source>
        <dbReference type="ARBA" id="ARBA00004940"/>
    </source>
</evidence>
<proteinExistence type="inferred from homology"/>
<dbReference type="Gene3D" id="3.10.20.810">
    <property type="entry name" value="Phosphoribosyl-AMP cyclohydrolase"/>
    <property type="match status" value="1"/>
</dbReference>
<evidence type="ECO:0000259" key="24">
    <source>
        <dbReference type="Pfam" id="PF01502"/>
    </source>
</evidence>
<dbReference type="InterPro" id="IPR012131">
    <property type="entry name" value="Hstdl_DH"/>
</dbReference>
<dbReference type="Pfam" id="PF01503">
    <property type="entry name" value="PRA-PH"/>
    <property type="match status" value="1"/>
</dbReference>
<feature type="region of interest" description="Disordered" evidence="23">
    <location>
        <begin position="428"/>
        <end position="454"/>
    </location>
</feature>
<comment type="similarity">
    <text evidence="7">In the C-terminal section; belongs to the histidinol dehydrogenase family.</text>
</comment>
<comment type="catalytic activity">
    <reaction evidence="22">
        <text>L-histidinol + 2 NAD(+) + H2O = L-histidine + 2 NADH + 3 H(+)</text>
        <dbReference type="Rhea" id="RHEA:20641"/>
        <dbReference type="ChEBI" id="CHEBI:15377"/>
        <dbReference type="ChEBI" id="CHEBI:15378"/>
        <dbReference type="ChEBI" id="CHEBI:57540"/>
        <dbReference type="ChEBI" id="CHEBI:57595"/>
        <dbReference type="ChEBI" id="CHEBI:57699"/>
        <dbReference type="ChEBI" id="CHEBI:57945"/>
        <dbReference type="EC" id="1.1.1.23"/>
    </reaction>
</comment>
<comment type="caution">
    <text evidence="25">The sequence shown here is derived from an EMBL/GenBank/DDBJ whole genome shotgun (WGS) entry which is preliminary data.</text>
</comment>
<keyword evidence="26" id="KW-1185">Reference proteome</keyword>
<dbReference type="NCBIfam" id="TIGR00069">
    <property type="entry name" value="hisD"/>
    <property type="match status" value="1"/>
</dbReference>
<dbReference type="NCBIfam" id="TIGR03188">
    <property type="entry name" value="histidine_hisI"/>
    <property type="match status" value="1"/>
</dbReference>
<evidence type="ECO:0000256" key="2">
    <source>
        <dbReference type="ARBA" id="ARBA00001460"/>
    </source>
</evidence>
<organism evidence="25 26">
    <name type="scientific">Stereocaulon virgatum</name>
    <dbReference type="NCBI Taxonomy" id="373712"/>
    <lineage>
        <taxon>Eukaryota</taxon>
        <taxon>Fungi</taxon>
        <taxon>Dikarya</taxon>
        <taxon>Ascomycota</taxon>
        <taxon>Pezizomycotina</taxon>
        <taxon>Lecanoromycetes</taxon>
        <taxon>OSLEUM clade</taxon>
        <taxon>Lecanoromycetidae</taxon>
        <taxon>Lecanorales</taxon>
        <taxon>Lecanorineae</taxon>
        <taxon>Stereocaulaceae</taxon>
        <taxon>Stereocaulon</taxon>
    </lineage>
</organism>
<dbReference type="EC" id="3.5.4.19" evidence="9"/>
<dbReference type="InterPro" id="IPR002496">
    <property type="entry name" value="PRib_AMP_CycHydrolase_dom"/>
</dbReference>
<dbReference type="Pfam" id="PF00815">
    <property type="entry name" value="Histidinol_dh"/>
    <property type="match status" value="1"/>
</dbReference>
<dbReference type="PROSITE" id="PS00611">
    <property type="entry name" value="HISOL_DEHYDROGENASE"/>
    <property type="match status" value="1"/>
</dbReference>
<keyword evidence="13" id="KW-0479">Metal-binding</keyword>
<evidence type="ECO:0000256" key="13">
    <source>
        <dbReference type="ARBA" id="ARBA00022723"/>
    </source>
</evidence>
<dbReference type="PIRSF" id="PIRSF001257">
    <property type="entry name" value="His_trifunctional"/>
    <property type="match status" value="1"/>
</dbReference>
<evidence type="ECO:0000256" key="8">
    <source>
        <dbReference type="ARBA" id="ARBA00012414"/>
    </source>
</evidence>
<dbReference type="PANTHER" id="PTHR21256:SF2">
    <property type="entry name" value="HISTIDINE BIOSYNTHESIS TRIFUNCTIONAL PROTEIN"/>
    <property type="match status" value="1"/>
</dbReference>
<dbReference type="HAMAP" id="MF_01024">
    <property type="entry name" value="HisD"/>
    <property type="match status" value="1"/>
</dbReference>
<comment type="catalytic activity">
    <reaction evidence="1">
        <text>1-(5-phospho-beta-D-ribosyl)-5'-AMP + H2O = 1-(5-phospho-beta-D-ribosyl)-5-[(5-phospho-beta-D-ribosylamino)methylideneamino]imidazole-4-carboxamide</text>
        <dbReference type="Rhea" id="RHEA:20049"/>
        <dbReference type="ChEBI" id="CHEBI:15377"/>
        <dbReference type="ChEBI" id="CHEBI:58435"/>
        <dbReference type="ChEBI" id="CHEBI:59457"/>
        <dbReference type="EC" id="3.5.4.19"/>
    </reaction>
</comment>
<keyword evidence="14" id="KW-0547">Nucleotide-binding</keyword>
<name>A0ABR4A2M1_9LECA</name>
<dbReference type="PRINTS" id="PR00083">
    <property type="entry name" value="HOLDHDRGNASE"/>
</dbReference>
<evidence type="ECO:0000256" key="17">
    <source>
        <dbReference type="ARBA" id="ARBA00022840"/>
    </source>
</evidence>
<evidence type="ECO:0000256" key="6">
    <source>
        <dbReference type="ARBA" id="ARBA00005204"/>
    </source>
</evidence>
<evidence type="ECO:0000256" key="19">
    <source>
        <dbReference type="ARBA" id="ARBA00023027"/>
    </source>
</evidence>
<evidence type="ECO:0000256" key="9">
    <source>
        <dbReference type="ARBA" id="ARBA00012721"/>
    </source>
</evidence>
<keyword evidence="15" id="KW-0378">Hydrolase</keyword>
<dbReference type="InterPro" id="IPR008179">
    <property type="entry name" value="HisE"/>
</dbReference>
<evidence type="ECO:0000256" key="11">
    <source>
        <dbReference type="ARBA" id="ARBA00017884"/>
    </source>
</evidence>
<keyword evidence="18" id="KW-0560">Oxidoreductase</keyword>
<evidence type="ECO:0000256" key="5">
    <source>
        <dbReference type="ARBA" id="ARBA00005169"/>
    </source>
</evidence>
<dbReference type="InterPro" id="IPR016161">
    <property type="entry name" value="Ald_DH/histidinol_DH"/>
</dbReference>
<keyword evidence="16" id="KW-0862">Zinc</keyword>
<evidence type="ECO:0000313" key="25">
    <source>
        <dbReference type="EMBL" id="KAL2039273.1"/>
    </source>
</evidence>
<keyword evidence="17" id="KW-0067">ATP-binding</keyword>
<dbReference type="EC" id="1.1.1.23" evidence="10"/>
<evidence type="ECO:0000256" key="16">
    <source>
        <dbReference type="ARBA" id="ARBA00022833"/>
    </source>
</evidence>
<evidence type="ECO:0000313" key="26">
    <source>
        <dbReference type="Proteomes" id="UP001590950"/>
    </source>
</evidence>
<evidence type="ECO:0000256" key="22">
    <source>
        <dbReference type="ARBA" id="ARBA00049489"/>
    </source>
</evidence>
<evidence type="ECO:0000256" key="7">
    <source>
        <dbReference type="ARBA" id="ARBA00008260"/>
    </source>
</evidence>
<reference evidence="25 26" key="1">
    <citation type="submission" date="2024-09" db="EMBL/GenBank/DDBJ databases">
        <title>Rethinking Asexuality: The Enigmatic Case of Functional Sexual Genes in Lepraria (Stereocaulaceae).</title>
        <authorList>
            <person name="Doellman M."/>
            <person name="Sun Y."/>
            <person name="Barcenas-Pena A."/>
            <person name="Lumbsch H.T."/>
            <person name="Grewe F."/>
        </authorList>
    </citation>
    <scope>NUCLEOTIDE SEQUENCE [LARGE SCALE GENOMIC DNA]</scope>
    <source>
        <strain evidence="25 26">Mercado 3170</strain>
    </source>
</reference>
<evidence type="ECO:0000256" key="12">
    <source>
        <dbReference type="ARBA" id="ARBA00022605"/>
    </source>
</evidence>
<comment type="cofactor">
    <cofactor evidence="3">
        <name>Zn(2+)</name>
        <dbReference type="ChEBI" id="CHEBI:29105"/>
    </cofactor>
</comment>
<evidence type="ECO:0000256" key="23">
    <source>
        <dbReference type="SAM" id="MobiDB-lite"/>
    </source>
</evidence>
<keyword evidence="19" id="KW-0520">NAD</keyword>
<dbReference type="SUPFAM" id="SSF141734">
    <property type="entry name" value="HisI-like"/>
    <property type="match status" value="1"/>
</dbReference>
<evidence type="ECO:0000256" key="3">
    <source>
        <dbReference type="ARBA" id="ARBA00001947"/>
    </source>
</evidence>
<sequence>MAERFLVSVDLKNLQASADNALDLKTISYLNRVHVSVTPGTHQDASAFLRKHFDRFVTYCDCTALENLEDVVSLLNCGATKVFVAYWQLKAIVEDHVLEGQDLSRLIVSFDHSVCEGDPEPRAKNLLSRVKDYVGETPIGIQVHDVHDWKLLDMMNHMSKSEYYPSRYVTLAYNTRDHYVKAVKGGHIAIIPASELTTDPKKYPWLIPAHLLITTGIQSDRSDGMLPTVVTDEHGICLGLVYSSEKSIEIALQSGRGVYQSRRHGLWIKGHKSGNTQELLSIALDCDADALQFIVRQKGEGFCHLNTSTCFGPYSGIARLGRTLQARKELAPAGSYTARLFNEPKLLEAKIMEEASELCEATSKEDVAAEAGDLLYFALTKCVAAGVSLEDIERNLDLKSVKVTRRKGDPKPQWAEKVGLRDITNESTTTVSRTPKEETVQEAASVPKGKEDPAGLLDGRIQMMRYNTTKTDVKTIQEALQRPSQRSTDQIMGIVHPIIKEVREGGDVAVLKYTHKFEKAFSLKSPVIHAPFPQHLMQLPQETIEAIDVSYENIRRFHAAQKEEKPLQVETMPGVVCSRFSRPIERVGLYVPGGTAVLPSTALMLGVPAMVAGCKRIVIATPPRSDGTITPEIVYVAHKVGAESIVLAGGAQAVAAMAYGTQSISKVDKILGPGNQFVTAGKMIVSNDTTAGVSIDMPAGPSEVLVIADKTANPAFVASDLLSQAEHGTDSQVVLIAVDLTEEQLAAVEDELHAQANALPRKDIVRGAIEHSVTLMVKDVEEAMRYSNAYAPEHLILQIENAASAVSLVQNAGSVFIGPWTPESVGDYSAGVNHSLPTYGYAKQYSGVNLSSFTKHITSSNLTKEGLNNVSGAVMQLAKVEELEAHRRAVSIRLEHMAREEK</sequence>
<dbReference type="Gene3D" id="1.20.5.1300">
    <property type="match status" value="1"/>
</dbReference>
<dbReference type="EC" id="3.6.1.31" evidence="8"/>
<evidence type="ECO:0000256" key="15">
    <source>
        <dbReference type="ARBA" id="ARBA00022801"/>
    </source>
</evidence>
<dbReference type="InterPro" id="IPR021130">
    <property type="entry name" value="PRib-ATP_PPHydrolase-like"/>
</dbReference>
<dbReference type="InterPro" id="IPR001692">
    <property type="entry name" value="Histidinol_DH_CS"/>
</dbReference>
<dbReference type="Proteomes" id="UP001590950">
    <property type="component" value="Unassembled WGS sequence"/>
</dbReference>
<dbReference type="InterPro" id="IPR016298">
    <property type="entry name" value="Histidine_synth_trifunct"/>
</dbReference>
<comment type="pathway">
    <text evidence="5">Amino-acid biosynthesis; L-histidine biosynthesis; L-histidine from 5-phospho-alpha-D-ribose 1-diphosphate: step 3/9.</text>
</comment>
<dbReference type="SUPFAM" id="SSF101386">
    <property type="entry name" value="all-alpha NTP pyrophosphatases"/>
    <property type="match status" value="1"/>
</dbReference>
<keyword evidence="20" id="KW-0368">Histidine biosynthesis</keyword>
<evidence type="ECO:0000256" key="21">
    <source>
        <dbReference type="ARBA" id="ARBA00023268"/>
    </source>
</evidence>
<dbReference type="Gene3D" id="3.40.50.1980">
    <property type="entry name" value="Nitrogenase molybdenum iron protein domain"/>
    <property type="match status" value="2"/>
</dbReference>
<evidence type="ECO:0000256" key="14">
    <source>
        <dbReference type="ARBA" id="ARBA00022741"/>
    </source>
</evidence>